<evidence type="ECO:0000313" key="2">
    <source>
        <dbReference type="EMBL" id="MCA9397469.1"/>
    </source>
</evidence>
<evidence type="ECO:0000313" key="3">
    <source>
        <dbReference type="Proteomes" id="UP000699691"/>
    </source>
</evidence>
<feature type="non-terminal residue" evidence="2">
    <location>
        <position position="290"/>
    </location>
</feature>
<reference evidence="2" key="2">
    <citation type="journal article" date="2021" name="Microbiome">
        <title>Successional dynamics and alternative stable states in a saline activated sludge microbial community over 9 years.</title>
        <authorList>
            <person name="Wang Y."/>
            <person name="Ye J."/>
            <person name="Ju F."/>
            <person name="Liu L."/>
            <person name="Boyd J.A."/>
            <person name="Deng Y."/>
            <person name="Parks D.H."/>
            <person name="Jiang X."/>
            <person name="Yin X."/>
            <person name="Woodcroft B.J."/>
            <person name="Tyson G.W."/>
            <person name="Hugenholtz P."/>
            <person name="Polz M.F."/>
            <person name="Zhang T."/>
        </authorList>
    </citation>
    <scope>NUCLEOTIDE SEQUENCE</scope>
    <source>
        <strain evidence="2">HKST-UBA02</strain>
    </source>
</reference>
<sequence length="290" mass="34730">MNNRKRISNYFKKLFGTQPWYKKQAREAWKLLKKLFSLKLIKFAIIAFILLLISPLILFFFLRPSTPDSFNYGVTFSNKYAHEMGMDWPQVYLKILDDLGVRNLRLVAYWDEVEPERDQYDFSAITWQLEEAQRRDIPVILIVGRKQVRWPECFEPQWWEAIEEEATQDAELFEYIKRTIIELKKFDNIVKWQVENEPFWAFGDCAGEITWETLNKEVEIVRSLDERPIVIQDSGEGGLWLPTYKAGDYLAISMYRRIWYDFWGIFLGKPIYFQYPLAHWTYKIKATLVG</sequence>
<dbReference type="EMBL" id="JAGQKY010000044">
    <property type="protein sequence ID" value="MCA9397469.1"/>
    <property type="molecule type" value="Genomic_DNA"/>
</dbReference>
<dbReference type="AlphaFoldDB" id="A0A955LWF1"/>
<dbReference type="InterPro" id="IPR017853">
    <property type="entry name" value="GH"/>
</dbReference>
<keyword evidence="1" id="KW-1133">Transmembrane helix</keyword>
<feature type="transmembrane region" description="Helical" evidence="1">
    <location>
        <begin position="40"/>
        <end position="62"/>
    </location>
</feature>
<dbReference type="Gene3D" id="3.20.20.80">
    <property type="entry name" value="Glycosidases"/>
    <property type="match status" value="1"/>
</dbReference>
<keyword evidence="1" id="KW-0472">Membrane</keyword>
<evidence type="ECO:0000256" key="1">
    <source>
        <dbReference type="SAM" id="Phobius"/>
    </source>
</evidence>
<dbReference type="Proteomes" id="UP000699691">
    <property type="component" value="Unassembled WGS sequence"/>
</dbReference>
<name>A0A955LWF1_UNCKA</name>
<reference evidence="2" key="1">
    <citation type="submission" date="2020-04" db="EMBL/GenBank/DDBJ databases">
        <authorList>
            <person name="Zhang T."/>
        </authorList>
    </citation>
    <scope>NUCLEOTIDE SEQUENCE</scope>
    <source>
        <strain evidence="2">HKST-UBA02</strain>
    </source>
</reference>
<proteinExistence type="predicted"/>
<keyword evidence="1" id="KW-0812">Transmembrane</keyword>
<evidence type="ECO:0008006" key="4">
    <source>
        <dbReference type="Google" id="ProtNLM"/>
    </source>
</evidence>
<gene>
    <name evidence="2" type="ORF">KC573_01455</name>
</gene>
<dbReference type="SUPFAM" id="SSF51445">
    <property type="entry name" value="(Trans)glycosidases"/>
    <property type="match status" value="1"/>
</dbReference>
<protein>
    <recommendedName>
        <fullName evidence="4">Glycoside hydrolase family 5 domain-containing protein</fullName>
    </recommendedName>
</protein>
<comment type="caution">
    <text evidence="2">The sequence shown here is derived from an EMBL/GenBank/DDBJ whole genome shotgun (WGS) entry which is preliminary data.</text>
</comment>
<accession>A0A955LWF1</accession>
<organism evidence="2 3">
    <name type="scientific">candidate division WWE3 bacterium</name>
    <dbReference type="NCBI Taxonomy" id="2053526"/>
    <lineage>
        <taxon>Bacteria</taxon>
        <taxon>Katanobacteria</taxon>
    </lineage>
</organism>